<dbReference type="Gene3D" id="2.160.10.10">
    <property type="entry name" value="Hexapeptide repeat proteins"/>
    <property type="match status" value="1"/>
</dbReference>
<evidence type="ECO:0000313" key="8">
    <source>
        <dbReference type="EMBL" id="PJE98762.1"/>
    </source>
</evidence>
<evidence type="ECO:0000313" key="5">
    <source>
        <dbReference type="EMBL" id="BAU19240.1"/>
    </source>
</evidence>
<evidence type="ECO:0000313" key="12">
    <source>
        <dbReference type="Proteomes" id="UP000067008"/>
    </source>
</evidence>
<dbReference type="Proteomes" id="UP000230046">
    <property type="component" value="Unassembled WGS sequence"/>
</dbReference>
<dbReference type="EMBL" id="PENF01000002">
    <property type="protein sequence ID" value="PJI19238.1"/>
    <property type="molecule type" value="Genomic_DNA"/>
</dbReference>
<evidence type="ECO:0000313" key="15">
    <source>
        <dbReference type="Proteomes" id="UP000229102"/>
    </source>
</evidence>
<protein>
    <submittedName>
        <fullName evidence="4">Carbonic anhydrase, family 3</fullName>
    </submittedName>
    <submittedName>
        <fullName evidence="8">Gamma carbonic anhydrase family protein</fullName>
    </submittedName>
    <submittedName>
        <fullName evidence="5">Putative acetyltransferase</fullName>
    </submittedName>
</protein>
<evidence type="ECO:0000313" key="7">
    <source>
        <dbReference type="EMBL" id="PIK19724.1"/>
    </source>
</evidence>
<evidence type="ECO:0000313" key="21">
    <source>
        <dbReference type="Proteomes" id="UP000230742"/>
    </source>
</evidence>
<reference evidence="11 19" key="9">
    <citation type="submission" date="2017-11" db="EMBL/GenBank/DDBJ databases">
        <title>Genome sequencing of Prevotella intermedia KCOM 2832.</title>
        <authorList>
            <person name="Kook J.-K."/>
            <person name="Park S.-N."/>
            <person name="Lim Y.K."/>
        </authorList>
    </citation>
    <scope>NUCLEOTIDE SEQUENCE [LARGE SCALE GENOMIC DNA]</scope>
    <source>
        <strain evidence="11 19">KCOM 2832</strain>
    </source>
</reference>
<dbReference type="PANTHER" id="PTHR13061:SF29">
    <property type="entry name" value="GAMMA CARBONIC ANHYDRASE-LIKE 1, MITOCHONDRIAL-RELATED"/>
    <property type="match status" value="1"/>
</dbReference>
<evidence type="ECO:0000313" key="4">
    <source>
        <dbReference type="EMBL" id="BAR97115.1"/>
    </source>
</evidence>
<dbReference type="EMBL" id="CP024724">
    <property type="protein sequence ID" value="ATV27466.1"/>
    <property type="molecule type" value="Genomic_DNA"/>
</dbReference>
<dbReference type="PANTHER" id="PTHR13061">
    <property type="entry name" value="DYNACTIN SUBUNIT P25"/>
    <property type="match status" value="1"/>
</dbReference>
<accession>A0A0H5B7U0</accession>
<evidence type="ECO:0000313" key="3">
    <source>
        <dbReference type="EMBL" id="ATV52199.1"/>
    </source>
</evidence>
<dbReference type="EMBL" id="PEKM01000002">
    <property type="protein sequence ID" value="PIK17487.1"/>
    <property type="molecule type" value="Genomic_DNA"/>
</dbReference>
<dbReference type="InterPro" id="IPR047324">
    <property type="entry name" value="LbH_gamma_CA-like"/>
</dbReference>
<evidence type="ECO:0000313" key="14">
    <source>
        <dbReference type="Proteomes" id="UP000228641"/>
    </source>
</evidence>
<evidence type="ECO:0000313" key="6">
    <source>
        <dbReference type="EMBL" id="PIK17487.1"/>
    </source>
</evidence>
<dbReference type="Proteomes" id="UP000217431">
    <property type="component" value="Chromosome II"/>
</dbReference>
<dbReference type="Proteomes" id="UP000229884">
    <property type="component" value="Unassembled WGS sequence"/>
</dbReference>
<dbReference type="InterPro" id="IPR050484">
    <property type="entry name" value="Transf_Hexapept/Carb_Anhydrase"/>
</dbReference>
<name>A0A0H5B7U0_PREIN</name>
<reference evidence="8 14" key="5">
    <citation type="submission" date="2017-11" db="EMBL/GenBank/DDBJ databases">
        <title>Genome sequencing of Prevotella intermedia KCOM 1779.</title>
        <authorList>
            <person name="Kook J.-K."/>
            <person name="Park S.-N."/>
            <person name="Lim Y.K."/>
        </authorList>
    </citation>
    <scope>NUCLEOTIDE SEQUENCE [LARGE SCALE GENOMIC DNA]</scope>
    <source>
        <strain evidence="8 14">KCOM 1779</strain>
    </source>
</reference>
<reference evidence="3 17" key="7">
    <citation type="submission" date="2017-11" db="EMBL/GenBank/DDBJ databases">
        <title>Genome sequencing of Prevotella intermedia KCOM 2033.</title>
        <authorList>
            <person name="Kook J.-K."/>
            <person name="Park S.-N."/>
            <person name="Lim Y.K."/>
        </authorList>
    </citation>
    <scope>NUCLEOTIDE SEQUENCE [LARGE SCALE GENOMIC DNA]</scope>
    <source>
        <strain evidence="3 17">KCOM 2033</strain>
    </source>
</reference>
<dbReference type="EMBL" id="CP024728">
    <property type="protein sequence ID" value="ATV31972.1"/>
    <property type="molecule type" value="Genomic_DNA"/>
</dbReference>
<dbReference type="EMBL" id="PENG01000003">
    <property type="protein sequence ID" value="PJI26020.1"/>
    <property type="molecule type" value="Genomic_DNA"/>
</dbReference>
<reference evidence="5 13" key="2">
    <citation type="journal article" date="2016" name="DNA Res.">
        <title>The complete genome sequencing of Prevotella intermedia strain OMA14 and a subsequent fine-scale, intra-species genomic comparison reveal an unusual amplification of conjugative and mobile transposons and identify a novel Prevotella-lineage-specific repeat.</title>
        <authorList>
            <person name="Naito M."/>
            <person name="Ogura Y."/>
            <person name="Itoh T."/>
            <person name="Shoji M."/>
            <person name="Okamoto M."/>
            <person name="Hayashi T."/>
            <person name="Nakayama K."/>
        </authorList>
    </citation>
    <scope>NUCLEOTIDE SEQUENCE [LARGE SCALE GENOMIC DNA]</scope>
    <source>
        <strain evidence="5 13">OMA14</strain>
    </source>
</reference>
<evidence type="ECO:0000313" key="10">
    <source>
        <dbReference type="EMBL" id="PJI24050.1"/>
    </source>
</evidence>
<dbReference type="AlphaFoldDB" id="A0A0H5B7U0"/>
<dbReference type="OMA" id="NIWYGAV"/>
<dbReference type="PATRIC" id="fig|28131.4.peg.490"/>
<dbReference type="STRING" id="28131.BWX40_11630"/>
<organism evidence="8 14">
    <name type="scientific">Prevotella intermedia</name>
    <dbReference type="NCBI Taxonomy" id="28131"/>
    <lineage>
        <taxon>Bacteria</taxon>
        <taxon>Pseudomonadati</taxon>
        <taxon>Bacteroidota</taxon>
        <taxon>Bacteroidia</taxon>
        <taxon>Bacteroidales</taxon>
        <taxon>Prevotellaceae</taxon>
        <taxon>Prevotella</taxon>
    </lineage>
</organism>
<dbReference type="InterPro" id="IPR011004">
    <property type="entry name" value="Trimer_LpxA-like_sf"/>
</dbReference>
<sequence>MALIKSARGKSPQWGERCYFAENATLAGNITMGNDCSVWFGAVIRADVDAIVMGNEVNVQDLACIHQTEGKPVVIEDGASIGHAAVVHGATIRKNALIGMNATVLDNAEVGENSVIAAGAVVLQGTIIPPNEVWGGVPAKRIKAAVAGQSRLFADHYLYIKKWYEEEEK</sequence>
<dbReference type="CDD" id="cd04645">
    <property type="entry name" value="LbH_gamma_CA_like"/>
    <property type="match status" value="1"/>
</dbReference>
<dbReference type="Proteomes" id="UP000231201">
    <property type="component" value="Unassembled WGS sequence"/>
</dbReference>
<evidence type="ECO:0000313" key="17">
    <source>
        <dbReference type="Proteomes" id="UP000229323"/>
    </source>
</evidence>
<dbReference type="Proteomes" id="UP000067008">
    <property type="component" value="Chromosome 1"/>
</dbReference>
<evidence type="ECO:0000313" key="19">
    <source>
        <dbReference type="Proteomes" id="UP000229884"/>
    </source>
</evidence>
<reference evidence="4 12" key="1">
    <citation type="submission" date="2015-07" db="EMBL/GenBank/DDBJ databases">
        <title>Complete genome sequence of Prevotella intermedia strain 17-2.</title>
        <authorList>
            <person name="Nambu T."/>
        </authorList>
    </citation>
    <scope>NUCLEOTIDE SEQUENCE [LARGE SCALE GENOMIC DNA]</scope>
    <source>
        <strain evidence="4 12">17-2</strain>
    </source>
</reference>
<dbReference type="EMBL" id="PENH01000002">
    <property type="protein sequence ID" value="PJI24050.1"/>
    <property type="molecule type" value="Genomic_DNA"/>
</dbReference>
<gene>
    <name evidence="6" type="ORF">CTI16_10915</name>
    <name evidence="7" type="ORF">CTI18_12695</name>
    <name evidence="2" type="ORF">CTM46_10715</name>
    <name evidence="3" type="ORF">CTM50_03535</name>
    <name evidence="9" type="ORF">CTM53_11880</name>
    <name evidence="11" type="ORF">CTM58_13440</name>
    <name evidence="10" type="ORF">CTM59_07770</name>
    <name evidence="1" type="ORF">CTM62_12020</name>
    <name evidence="8" type="ORF">CUB97_10300</name>
    <name evidence="4" type="ORF">PI172_2387</name>
    <name evidence="5" type="ORF">PIOMA14_II_0736</name>
</gene>
<reference evidence="6 16" key="3">
    <citation type="submission" date="2017-11" db="EMBL/GenBank/DDBJ databases">
        <title>Genome sequencing of Prevotella intermedia KCOM 1101.</title>
        <authorList>
            <person name="Kook J.-K."/>
            <person name="Park S.-N."/>
            <person name="Lim Y.K."/>
        </authorList>
    </citation>
    <scope>NUCLEOTIDE SEQUENCE [LARGE SCALE GENOMIC DNA]</scope>
    <source>
        <strain evidence="6 16">KCOM 1101</strain>
    </source>
</reference>
<reference evidence="7 20" key="4">
    <citation type="submission" date="2017-11" db="EMBL/GenBank/DDBJ databases">
        <title>Genome sequencing of Prevotella intermedia KCOM 1653.</title>
        <authorList>
            <person name="Kook J.-K."/>
            <person name="Park S.-N."/>
            <person name="Lim Y.K."/>
        </authorList>
    </citation>
    <scope>NUCLEOTIDE SEQUENCE [LARGE SCALE GENOMIC DNA]</scope>
    <source>
        <strain evidence="7 20">KCOM 1653</strain>
    </source>
</reference>
<dbReference type="SUPFAM" id="SSF51161">
    <property type="entry name" value="Trimeric LpxA-like enzymes"/>
    <property type="match status" value="1"/>
</dbReference>
<dbReference type="Proteomes" id="UP000229102">
    <property type="component" value="Unassembled WGS sequence"/>
</dbReference>
<keyword evidence="5" id="KW-0808">Transferase</keyword>
<dbReference type="EMBL" id="AP014926">
    <property type="protein sequence ID" value="BAR97115.1"/>
    <property type="molecule type" value="Genomic_DNA"/>
</dbReference>
<dbReference type="Proteomes" id="UP000229630">
    <property type="component" value="Chromosome 2"/>
</dbReference>
<dbReference type="Pfam" id="PF00132">
    <property type="entry name" value="Hexapep"/>
    <property type="match status" value="1"/>
</dbReference>
<reference evidence="2 21" key="6">
    <citation type="submission" date="2017-11" db="EMBL/GenBank/DDBJ databases">
        <title>Genome sequencing of Prevotella intermedia KCOM 1949.</title>
        <authorList>
            <person name="Kook J.-K."/>
            <person name="Park S.-N."/>
            <person name="Lim Y.K."/>
        </authorList>
    </citation>
    <scope>NUCLEOTIDE SEQUENCE [LARGE SCALE GENOMIC DNA]</scope>
    <source>
        <strain evidence="2 21">KCOM 1949</strain>
    </source>
</reference>
<dbReference type="InterPro" id="IPR001451">
    <property type="entry name" value="Hexapep"/>
</dbReference>
<dbReference type="Proteomes" id="UP000230742">
    <property type="component" value="Chromosome 2"/>
</dbReference>
<reference evidence="10 22" key="10">
    <citation type="submission" date="2017-11" db="EMBL/GenBank/DDBJ databases">
        <title>Genome sequencing of Prevotella intermedia KCOM 2833.</title>
        <authorList>
            <person name="Kook J.-K."/>
            <person name="Park S.-N."/>
            <person name="Lim Y.K."/>
        </authorList>
    </citation>
    <scope>NUCLEOTIDE SEQUENCE [LARGE SCALE GENOMIC DNA]</scope>
    <source>
        <strain evidence="10 22">KCOM 2833</strain>
    </source>
</reference>
<dbReference type="EMBL" id="CP024696">
    <property type="protein sequence ID" value="ATV52199.1"/>
    <property type="molecule type" value="Genomic_DNA"/>
</dbReference>
<reference evidence="9 15" key="8">
    <citation type="submission" date="2017-11" db="EMBL/GenBank/DDBJ databases">
        <title>Genome sequencing of Prevotella intermedia KCOM 2698.</title>
        <authorList>
            <person name="Kook J.-K."/>
            <person name="Park S.-N."/>
            <person name="Lim Y.K."/>
        </authorList>
    </citation>
    <scope>NUCLEOTIDE SEQUENCE [LARGE SCALE GENOMIC DNA]</scope>
    <source>
        <strain evidence="9 15">KCOM 2698</strain>
    </source>
</reference>
<evidence type="ECO:0000313" key="13">
    <source>
        <dbReference type="Proteomes" id="UP000217431"/>
    </source>
</evidence>
<dbReference type="EMBL" id="PGGD01000002">
    <property type="protein sequence ID" value="PJE98762.1"/>
    <property type="molecule type" value="Genomic_DNA"/>
</dbReference>
<evidence type="ECO:0000313" key="20">
    <source>
        <dbReference type="Proteomes" id="UP000230046"/>
    </source>
</evidence>
<reference evidence="1 18" key="11">
    <citation type="submission" date="2017-11" db="EMBL/GenBank/DDBJ databases">
        <title>Genome sequencing of Prevotella intermedia KCOM 2837.</title>
        <authorList>
            <person name="Kook J.-K."/>
            <person name="Park S.-N."/>
            <person name="Lim Y.K."/>
        </authorList>
    </citation>
    <scope>NUCLEOTIDE SEQUENCE [LARGE SCALE GENOMIC DNA]</scope>
    <source>
        <strain evidence="1 18">KCOM 2837</strain>
    </source>
</reference>
<evidence type="ECO:0000313" key="18">
    <source>
        <dbReference type="Proteomes" id="UP000229630"/>
    </source>
</evidence>
<evidence type="ECO:0000313" key="16">
    <source>
        <dbReference type="Proteomes" id="UP000229111"/>
    </source>
</evidence>
<evidence type="ECO:0000313" key="1">
    <source>
        <dbReference type="EMBL" id="ATV27466.1"/>
    </source>
</evidence>
<dbReference type="EMBL" id="AP014598">
    <property type="protein sequence ID" value="BAU19240.1"/>
    <property type="molecule type" value="Genomic_DNA"/>
</dbReference>
<dbReference type="GeneID" id="34517378"/>
<dbReference type="Proteomes" id="UP000229323">
    <property type="component" value="Chromosome"/>
</dbReference>
<evidence type="ECO:0000313" key="11">
    <source>
        <dbReference type="EMBL" id="PJI26020.1"/>
    </source>
</evidence>
<dbReference type="GO" id="GO:0016740">
    <property type="term" value="F:transferase activity"/>
    <property type="evidence" value="ECO:0007669"/>
    <property type="project" value="UniProtKB-KW"/>
</dbReference>
<dbReference type="RefSeq" id="WP_014708543.1">
    <property type="nucleotide sequence ID" value="NZ_AP014598.1"/>
</dbReference>
<dbReference type="Proteomes" id="UP000229111">
    <property type="component" value="Unassembled WGS sequence"/>
</dbReference>
<dbReference type="Proteomes" id="UP000228641">
    <property type="component" value="Unassembled WGS sequence"/>
</dbReference>
<dbReference type="EMBL" id="PEKN01000002">
    <property type="protein sequence ID" value="PIK19724.1"/>
    <property type="molecule type" value="Genomic_DNA"/>
</dbReference>
<proteinExistence type="predicted"/>
<evidence type="ECO:0000313" key="22">
    <source>
        <dbReference type="Proteomes" id="UP000231201"/>
    </source>
</evidence>
<evidence type="ECO:0000313" key="2">
    <source>
        <dbReference type="EMBL" id="ATV31972.1"/>
    </source>
</evidence>
<evidence type="ECO:0000313" key="9">
    <source>
        <dbReference type="EMBL" id="PJI19238.1"/>
    </source>
</evidence>